<sequence>MLSILKHSSSGKEKKEVKKMKKNEKLLLKKMNIKQQREVAAQLEDVLDSLLSLEEKLCSAPDNSEWLSLQAQLEKREHELKFKHKMLCEEWTAL</sequence>
<organism evidence="1 2">
    <name type="scientific">Priestia megaterium (strain WSH-002)</name>
    <name type="common">Bacillus megaterium</name>
    <dbReference type="NCBI Taxonomy" id="1006007"/>
    <lineage>
        <taxon>Bacteria</taxon>
        <taxon>Bacillati</taxon>
        <taxon>Bacillota</taxon>
        <taxon>Bacilli</taxon>
        <taxon>Bacillales</taxon>
        <taxon>Bacillaceae</taxon>
        <taxon>Priestia</taxon>
    </lineage>
</organism>
<dbReference type="Proteomes" id="UP000001283">
    <property type="component" value="Chromosome"/>
</dbReference>
<reference evidence="1 2" key="1">
    <citation type="journal article" date="2011" name="J. Bacteriol.">
        <title>Complete genome sequence of the industrial strain Bacillus megaterium WSH-002.</title>
        <authorList>
            <person name="Liu L."/>
            <person name="Li Y."/>
            <person name="Zhang J."/>
            <person name="Zou W."/>
            <person name="Zhou Z."/>
            <person name="Liu J."/>
            <person name="Li X."/>
            <person name="Wang L."/>
            <person name="Chen J."/>
        </authorList>
    </citation>
    <scope>NUCLEOTIDE SEQUENCE [LARGE SCALE GENOMIC DNA]</scope>
    <source>
        <strain evidence="1 2">WSH-002</strain>
    </source>
</reference>
<dbReference type="KEGG" id="bmh:BMWSH_2626"/>
<dbReference type="EMBL" id="CP003017">
    <property type="protein sequence ID" value="AEN89508.1"/>
    <property type="molecule type" value="Genomic_DNA"/>
</dbReference>
<protein>
    <submittedName>
        <fullName evidence="1">Uncharacterized protein</fullName>
    </submittedName>
</protein>
<accession>A0A8D4BND4</accession>
<dbReference type="AlphaFoldDB" id="A0A8D4BND4"/>
<proteinExistence type="predicted"/>
<evidence type="ECO:0000313" key="2">
    <source>
        <dbReference type="Proteomes" id="UP000001283"/>
    </source>
</evidence>
<evidence type="ECO:0000313" key="1">
    <source>
        <dbReference type="EMBL" id="AEN89508.1"/>
    </source>
</evidence>
<name>A0A8D4BND4_PRIMW</name>
<gene>
    <name evidence="1" type="ORF">BMWSH_2626</name>
</gene>